<dbReference type="InterPro" id="IPR018967">
    <property type="entry name" value="FeS-contain_CDGSH-typ"/>
</dbReference>
<feature type="transmembrane region" description="Helical" evidence="6">
    <location>
        <begin position="344"/>
        <end position="364"/>
    </location>
</feature>
<dbReference type="AlphaFoldDB" id="A0A6V2K5S5"/>
<dbReference type="InterPro" id="IPR045131">
    <property type="entry name" value="CISD1/2"/>
</dbReference>
<reference evidence="10" key="1">
    <citation type="submission" date="2021-01" db="EMBL/GenBank/DDBJ databases">
        <authorList>
            <person name="Corre E."/>
            <person name="Pelletier E."/>
            <person name="Niang G."/>
            <person name="Scheremetjew M."/>
            <person name="Finn R."/>
            <person name="Kale V."/>
            <person name="Holt S."/>
            <person name="Cochrane G."/>
            <person name="Meng A."/>
            <person name="Brown T."/>
            <person name="Cohen L."/>
        </authorList>
    </citation>
    <scope>NUCLEOTIDE SEQUENCE</scope>
    <source>
        <strain evidence="10">GSO104</strain>
    </source>
</reference>
<feature type="transmembrane region" description="Helical" evidence="6">
    <location>
        <begin position="370"/>
        <end position="389"/>
    </location>
</feature>
<keyword evidence="6" id="KW-0812">Transmembrane</keyword>
<proteinExistence type="predicted"/>
<dbReference type="Gene3D" id="3.40.5.90">
    <property type="entry name" value="CDGSH iron-sulfur domain, mitoNEET-type"/>
    <property type="match status" value="1"/>
</dbReference>
<organism evidence="10">
    <name type="scientific">Ditylum brightwellii</name>
    <dbReference type="NCBI Taxonomy" id="49249"/>
    <lineage>
        <taxon>Eukaryota</taxon>
        <taxon>Sar</taxon>
        <taxon>Stramenopiles</taxon>
        <taxon>Ochrophyta</taxon>
        <taxon>Bacillariophyta</taxon>
        <taxon>Mediophyceae</taxon>
        <taxon>Lithodesmiophycidae</taxon>
        <taxon>Lithodesmiales</taxon>
        <taxon>Lithodesmiaceae</taxon>
        <taxon>Ditylum</taxon>
    </lineage>
</organism>
<dbReference type="GO" id="GO:0046872">
    <property type="term" value="F:metal ion binding"/>
    <property type="evidence" value="ECO:0007669"/>
    <property type="project" value="UniProtKB-KW"/>
</dbReference>
<feature type="signal peptide" evidence="7">
    <location>
        <begin position="1"/>
        <end position="20"/>
    </location>
</feature>
<evidence type="ECO:0000256" key="5">
    <source>
        <dbReference type="ARBA" id="ARBA00034078"/>
    </source>
</evidence>
<dbReference type="GO" id="GO:0051537">
    <property type="term" value="F:2 iron, 2 sulfur cluster binding"/>
    <property type="evidence" value="ECO:0007669"/>
    <property type="project" value="UniProtKB-KW"/>
</dbReference>
<evidence type="ECO:0000313" key="9">
    <source>
        <dbReference type="EMBL" id="CAE4634174.1"/>
    </source>
</evidence>
<keyword evidence="2" id="KW-0479">Metal-binding</keyword>
<evidence type="ECO:0000256" key="6">
    <source>
        <dbReference type="SAM" id="Phobius"/>
    </source>
</evidence>
<feature type="transmembrane region" description="Helical" evidence="6">
    <location>
        <begin position="162"/>
        <end position="184"/>
    </location>
</feature>
<comment type="cofactor">
    <cofactor evidence="5">
        <name>[2Fe-2S] cluster</name>
        <dbReference type="ChEBI" id="CHEBI:190135"/>
    </cofactor>
</comment>
<dbReference type="EMBL" id="HBNS01037246">
    <property type="protein sequence ID" value="CAE4634174.1"/>
    <property type="molecule type" value="Transcribed_RNA"/>
</dbReference>
<dbReference type="InterPro" id="IPR042216">
    <property type="entry name" value="MitoNEET_CISD"/>
</dbReference>
<keyword evidence="7" id="KW-0732">Signal</keyword>
<keyword evidence="6" id="KW-1133">Transmembrane helix</keyword>
<dbReference type="PANTHER" id="PTHR13680">
    <property type="entry name" value="CDGSH IRON-SULFUR DOMAIN-CONTAINING PROTEIN 1"/>
    <property type="match status" value="1"/>
</dbReference>
<keyword evidence="4" id="KW-0411">Iron-sulfur</keyword>
<feature type="transmembrane region" description="Helical" evidence="6">
    <location>
        <begin position="279"/>
        <end position="300"/>
    </location>
</feature>
<accession>A0A6V2K5S5</accession>
<dbReference type="Pfam" id="PF09360">
    <property type="entry name" value="zf-CDGSH"/>
    <property type="match status" value="1"/>
</dbReference>
<feature type="transmembrane region" description="Helical" evidence="6">
    <location>
        <begin position="220"/>
        <end position="239"/>
    </location>
</feature>
<dbReference type="EMBL" id="HBNS01037247">
    <property type="protein sequence ID" value="CAE4634176.1"/>
    <property type="molecule type" value="Transcribed_RNA"/>
</dbReference>
<evidence type="ECO:0000256" key="3">
    <source>
        <dbReference type="ARBA" id="ARBA00023004"/>
    </source>
</evidence>
<evidence type="ECO:0000313" key="10">
    <source>
        <dbReference type="EMBL" id="CAE4634176.1"/>
    </source>
</evidence>
<evidence type="ECO:0000256" key="1">
    <source>
        <dbReference type="ARBA" id="ARBA00022714"/>
    </source>
</evidence>
<keyword evidence="1" id="KW-0001">2Fe-2S</keyword>
<sequence>MKFLVSFVTLLLSQQKAIEAFTAPVSLISKPTTTCIFAEGGDQQTRINFKHDLDSPKVATQDKLSRGDKKVYCRCWQSGTFPLCDGQHMKHNEATGDNVGPLIVSIPKAKPEEVVEESKVSAEDDKKIEGRKKRLVMGYKATTFAYFLSIIQVASKTGLTKFAAYFLSSRLLTAGVAYIMSSAAENDRLSSDTYKRLNLAMIGFGVIGLIVQALLPNTRTAMACIAAFLTMVNAVKGYGYGVLGWDKKKEDASIVKDLANYPVSVLKGVFSIPKNMKSFGYLGLTGMVGTMKVIKLVELVQVLKDGTDKVMIATRLSRFASLSFLAMVAYTLKDAADRDRLEGSTFIELNFLAALSLATMSAYVGFNSRLGGFAAFFSGFSAFNGLASIQKKQSKA</sequence>
<dbReference type="FunFam" id="3.40.5.90:FF:000001">
    <property type="entry name" value="CDGSH iron-sulfur domain-containing protein 1"/>
    <property type="match status" value="1"/>
</dbReference>
<feature type="transmembrane region" description="Helical" evidence="6">
    <location>
        <begin position="312"/>
        <end position="332"/>
    </location>
</feature>
<dbReference type="GO" id="GO:0005741">
    <property type="term" value="C:mitochondrial outer membrane"/>
    <property type="evidence" value="ECO:0007669"/>
    <property type="project" value="TreeGrafter"/>
</dbReference>
<feature type="transmembrane region" description="Helical" evidence="6">
    <location>
        <begin position="196"/>
        <end position="214"/>
    </location>
</feature>
<evidence type="ECO:0000256" key="4">
    <source>
        <dbReference type="ARBA" id="ARBA00023014"/>
    </source>
</evidence>
<evidence type="ECO:0000259" key="8">
    <source>
        <dbReference type="SMART" id="SM00704"/>
    </source>
</evidence>
<protein>
    <recommendedName>
        <fullName evidence="8">Iron-binding zinc finger CDGSH type domain-containing protein</fullName>
    </recommendedName>
</protein>
<evidence type="ECO:0000256" key="7">
    <source>
        <dbReference type="SAM" id="SignalP"/>
    </source>
</evidence>
<dbReference type="GO" id="GO:0010506">
    <property type="term" value="P:regulation of autophagy"/>
    <property type="evidence" value="ECO:0007669"/>
    <property type="project" value="InterPro"/>
</dbReference>
<name>A0A6V2K5S5_9STRA</name>
<dbReference type="SMART" id="SM00704">
    <property type="entry name" value="ZnF_CDGSH"/>
    <property type="match status" value="1"/>
</dbReference>
<keyword evidence="6" id="KW-0472">Membrane</keyword>
<feature type="domain" description="Iron-binding zinc finger CDGSH type" evidence="8">
    <location>
        <begin position="57"/>
        <end position="94"/>
    </location>
</feature>
<gene>
    <name evidence="9" type="ORF">DBRI00130_LOCUS29089</name>
    <name evidence="10" type="ORF">DBRI00130_LOCUS29090</name>
</gene>
<dbReference type="PANTHER" id="PTHR13680:SF5">
    <property type="entry name" value="CDGSH IRON-SULFUR DOMAIN-CONTAINING PROTEIN 1"/>
    <property type="match status" value="1"/>
</dbReference>
<feature type="chain" id="PRO_5035677516" description="Iron-binding zinc finger CDGSH type domain-containing protein" evidence="7">
    <location>
        <begin position="21"/>
        <end position="396"/>
    </location>
</feature>
<keyword evidence="3" id="KW-0408">Iron</keyword>
<evidence type="ECO:0000256" key="2">
    <source>
        <dbReference type="ARBA" id="ARBA00022723"/>
    </source>
</evidence>